<dbReference type="STRING" id="1029756.W911_05230"/>
<evidence type="ECO:0000259" key="6">
    <source>
        <dbReference type="PROSITE" id="PS51352"/>
    </source>
</evidence>
<organism evidence="7 8">
    <name type="scientific">Hyphomicrobium nitrativorans NL23</name>
    <dbReference type="NCBI Taxonomy" id="1029756"/>
    <lineage>
        <taxon>Bacteria</taxon>
        <taxon>Pseudomonadati</taxon>
        <taxon>Pseudomonadota</taxon>
        <taxon>Alphaproteobacteria</taxon>
        <taxon>Hyphomicrobiales</taxon>
        <taxon>Hyphomicrobiaceae</taxon>
        <taxon>Hyphomicrobium</taxon>
    </lineage>
</organism>
<reference evidence="7 8" key="1">
    <citation type="journal article" date="2014" name="Genome Announc.">
        <title>Complete Genome Sequence of Hyphomicrobium nitrativorans Strain NL23, a Denitrifying Bacterium Isolated from Biofilm of a Methanol-Fed Denitrification System Treating Seawater at the Montreal Biodome.</title>
        <authorList>
            <person name="Martineau C."/>
            <person name="Villeneuve C."/>
            <person name="Mauffrey F."/>
            <person name="Villemur R."/>
        </authorList>
    </citation>
    <scope>NUCLEOTIDE SEQUENCE [LARGE SCALE GENOMIC DNA]</scope>
    <source>
        <strain evidence="7">NL23</strain>
    </source>
</reference>
<name>V5SD90_9HYPH</name>
<dbReference type="InterPro" id="IPR041205">
    <property type="entry name" value="ScsC_N"/>
</dbReference>
<dbReference type="AlphaFoldDB" id="V5SD90"/>
<keyword evidence="1" id="KW-0732">Signal</keyword>
<proteinExistence type="predicted"/>
<keyword evidence="3" id="KW-1015">Disulfide bond</keyword>
<gene>
    <name evidence="7" type="ORF">W911_05230</name>
</gene>
<keyword evidence="5" id="KW-1133">Transmembrane helix</keyword>
<dbReference type="OrthoDB" id="9780147at2"/>
<sequence length="283" mass="30569">MTRPNPNTTQPKSGLGIGAIAGAALVAGFGIWLAFGDKLSEHSAVSPALAGAAAAQFSPEQRSAIEGIVKEYLIENPEILFEVQSALESKLAKEEAERTKSLVSSHAKDIYRSPGAPVAGNPDGDITVVEFFDYNCGYCKRGLSDIAKLIESDDRVRVVFKEYPILREESEQAARVALAAGIQGKYWEVHRDMMATRGLVNEAVGLKIAEKHGLDLEKLKADMKGPVVQGELDRVKDLTKTLSINGTPHFLIGDRAIGGAPENLHEMLAKHVAELRKEGCSYC</sequence>
<dbReference type="InterPro" id="IPR013766">
    <property type="entry name" value="Thioredoxin_domain"/>
</dbReference>
<evidence type="ECO:0000313" key="8">
    <source>
        <dbReference type="Proteomes" id="UP000018542"/>
    </source>
</evidence>
<dbReference type="KEGG" id="hni:W911_05230"/>
<evidence type="ECO:0000256" key="2">
    <source>
        <dbReference type="ARBA" id="ARBA00023002"/>
    </source>
</evidence>
<dbReference type="Pfam" id="PF01323">
    <property type="entry name" value="DSBA"/>
    <property type="match status" value="1"/>
</dbReference>
<dbReference type="PANTHER" id="PTHR13887">
    <property type="entry name" value="GLUTATHIONE S-TRANSFERASE KAPPA"/>
    <property type="match status" value="1"/>
</dbReference>
<evidence type="ECO:0000256" key="3">
    <source>
        <dbReference type="ARBA" id="ARBA00023157"/>
    </source>
</evidence>
<keyword evidence="2" id="KW-0560">Oxidoreductase</keyword>
<dbReference type="EMBL" id="CP006912">
    <property type="protein sequence ID" value="AHB47919.1"/>
    <property type="molecule type" value="Genomic_DNA"/>
</dbReference>
<dbReference type="RefSeq" id="WP_023786448.1">
    <property type="nucleotide sequence ID" value="NC_022997.1"/>
</dbReference>
<dbReference type="InterPro" id="IPR036249">
    <property type="entry name" value="Thioredoxin-like_sf"/>
</dbReference>
<evidence type="ECO:0000256" key="4">
    <source>
        <dbReference type="ARBA" id="ARBA00023284"/>
    </source>
</evidence>
<evidence type="ECO:0000256" key="5">
    <source>
        <dbReference type="SAM" id="Phobius"/>
    </source>
</evidence>
<protein>
    <submittedName>
        <fullName evidence="7">DSBA oxidoreductase</fullName>
    </submittedName>
</protein>
<dbReference type="PATRIC" id="fig|1029756.8.peg.1103"/>
<keyword evidence="8" id="KW-1185">Reference proteome</keyword>
<dbReference type="HOGENOM" id="CLU_000288_47_4_5"/>
<dbReference type="InterPro" id="IPR001853">
    <property type="entry name" value="DSBA-like_thioredoxin_dom"/>
</dbReference>
<keyword evidence="5" id="KW-0812">Transmembrane</keyword>
<dbReference type="PROSITE" id="PS51352">
    <property type="entry name" value="THIOREDOXIN_2"/>
    <property type="match status" value="1"/>
</dbReference>
<keyword evidence="4" id="KW-0676">Redox-active center</keyword>
<dbReference type="PROSITE" id="PS00194">
    <property type="entry name" value="THIOREDOXIN_1"/>
    <property type="match status" value="1"/>
</dbReference>
<evidence type="ECO:0000313" key="7">
    <source>
        <dbReference type="EMBL" id="AHB47919.1"/>
    </source>
</evidence>
<dbReference type="CDD" id="cd03023">
    <property type="entry name" value="DsbA_Com1_like"/>
    <property type="match status" value="1"/>
</dbReference>
<feature type="domain" description="Thioredoxin" evidence="6">
    <location>
        <begin position="48"/>
        <end position="277"/>
    </location>
</feature>
<dbReference type="GO" id="GO:0015036">
    <property type="term" value="F:disulfide oxidoreductase activity"/>
    <property type="evidence" value="ECO:0007669"/>
    <property type="project" value="UniProtKB-ARBA"/>
</dbReference>
<keyword evidence="5" id="KW-0472">Membrane</keyword>
<dbReference type="InterPro" id="IPR017937">
    <property type="entry name" value="Thioredoxin_CS"/>
</dbReference>
<evidence type="ECO:0000256" key="1">
    <source>
        <dbReference type="ARBA" id="ARBA00022729"/>
    </source>
</evidence>
<dbReference type="Pfam" id="PF18312">
    <property type="entry name" value="ScsC_N"/>
    <property type="match status" value="1"/>
</dbReference>
<dbReference type="Proteomes" id="UP000018542">
    <property type="component" value="Chromosome"/>
</dbReference>
<dbReference type="PANTHER" id="PTHR13887:SF14">
    <property type="entry name" value="DISULFIDE BOND FORMATION PROTEIN D"/>
    <property type="match status" value="1"/>
</dbReference>
<feature type="transmembrane region" description="Helical" evidence="5">
    <location>
        <begin position="15"/>
        <end position="35"/>
    </location>
</feature>
<dbReference type="Gene3D" id="3.40.30.10">
    <property type="entry name" value="Glutaredoxin"/>
    <property type="match status" value="1"/>
</dbReference>
<accession>V5SD90</accession>
<dbReference type="SUPFAM" id="SSF52833">
    <property type="entry name" value="Thioredoxin-like"/>
    <property type="match status" value="1"/>
</dbReference>